<dbReference type="GO" id="GO:0005737">
    <property type="term" value="C:cytoplasm"/>
    <property type="evidence" value="ECO:0007669"/>
    <property type="project" value="UniProtKB-SubCell"/>
</dbReference>
<name>M1D2S6_SOLTU</name>
<dbReference type="Gramene" id="PGSC0003DMT400079970">
    <property type="protein sequence ID" value="PGSC0003DMT400079970"/>
    <property type="gene ID" value="PGSC0003DMG400031137"/>
</dbReference>
<keyword evidence="2" id="KW-1133">Transmembrane helix</keyword>
<dbReference type="PANTHER" id="PTHR22932:SF11">
    <property type="entry name" value="CO-CHAPERONE PROTEIN P23"/>
    <property type="match status" value="1"/>
</dbReference>
<feature type="transmembrane region" description="Helical" evidence="2">
    <location>
        <begin position="67"/>
        <end position="88"/>
    </location>
</feature>
<evidence type="ECO:0000313" key="3">
    <source>
        <dbReference type="EnsemblPlants" id="PGSC0003DMT400079970"/>
    </source>
</evidence>
<comment type="subcellular location">
    <subcellularLocation>
        <location evidence="1">Cytoplasm</location>
    </subcellularLocation>
    <subcellularLocation>
        <location evidence="1">Nucleus</location>
    </subcellularLocation>
</comment>
<reference evidence="4" key="1">
    <citation type="journal article" date="2011" name="Nature">
        <title>Genome sequence and analysis of the tuber crop potato.</title>
        <authorList>
            <consortium name="The Potato Genome Sequencing Consortium"/>
        </authorList>
    </citation>
    <scope>NUCLEOTIDE SEQUENCE [LARGE SCALE GENOMIC DNA]</scope>
    <source>
        <strain evidence="4">cv. DM1-3 516 R44</strain>
    </source>
</reference>
<dbReference type="SUPFAM" id="SSF49764">
    <property type="entry name" value="HSP20-like chaperones"/>
    <property type="match status" value="1"/>
</dbReference>
<organism evidence="3 4">
    <name type="scientific">Solanum tuberosum</name>
    <name type="common">Potato</name>
    <dbReference type="NCBI Taxonomy" id="4113"/>
    <lineage>
        <taxon>Eukaryota</taxon>
        <taxon>Viridiplantae</taxon>
        <taxon>Streptophyta</taxon>
        <taxon>Embryophyta</taxon>
        <taxon>Tracheophyta</taxon>
        <taxon>Spermatophyta</taxon>
        <taxon>Magnoliopsida</taxon>
        <taxon>eudicotyledons</taxon>
        <taxon>Gunneridae</taxon>
        <taxon>Pentapetalae</taxon>
        <taxon>asterids</taxon>
        <taxon>lamiids</taxon>
        <taxon>Solanales</taxon>
        <taxon>Solanaceae</taxon>
        <taxon>Solanoideae</taxon>
        <taxon>Solaneae</taxon>
        <taxon>Solanum</taxon>
    </lineage>
</organism>
<dbReference type="OrthoDB" id="1564555at2759"/>
<keyword evidence="2" id="KW-0472">Membrane</keyword>
<accession>M1D2S6</accession>
<comment type="subunit">
    <text evidence="1">Interacts with HSP90 in an ATP-dependent manner.</text>
</comment>
<keyword evidence="1" id="KW-0143">Chaperone</keyword>
<evidence type="ECO:0000313" key="4">
    <source>
        <dbReference type="Proteomes" id="UP000011115"/>
    </source>
</evidence>
<dbReference type="InterPro" id="IPR008978">
    <property type="entry name" value="HSP20-like_chaperone"/>
</dbReference>
<dbReference type="EnsemblPlants" id="PGSC0003DMT400079970">
    <property type="protein sequence ID" value="PGSC0003DMT400079970"/>
    <property type="gene ID" value="PGSC0003DMG400031137"/>
</dbReference>
<dbReference type="ExpressionAtlas" id="M1D2S6">
    <property type="expression patterns" value="baseline"/>
</dbReference>
<keyword evidence="4" id="KW-1185">Reference proteome</keyword>
<dbReference type="HOGENOM" id="CLU_2376909_0_0_1"/>
<dbReference type="PANTHER" id="PTHR22932">
    <property type="entry name" value="TELOMERASE-BINDING PROTEIN P23 HSP90 CO-CHAPERONE"/>
    <property type="match status" value="1"/>
</dbReference>
<reference evidence="3" key="2">
    <citation type="submission" date="2015-06" db="UniProtKB">
        <authorList>
            <consortium name="EnsemblPlants"/>
        </authorList>
    </citation>
    <scope>IDENTIFICATION</scope>
    <source>
        <strain evidence="3">DM1-3 516 R44</strain>
    </source>
</reference>
<keyword evidence="1" id="KW-0539">Nucleus</keyword>
<sequence length="95" mass="11507">MIIQESKSSTTSRSIVYLVKKAEEKWWSRLIKQEGLRPVFLKVDWDKWVDEDEEDGKRKYNVTRNIFTVDISHLLTMILIFQLSRIWISVTWTFR</sequence>
<comment type="similarity">
    <text evidence="1">Belongs to the p23/wos2 family.</text>
</comment>
<comment type="function">
    <text evidence="1">Acts as a co-chaperone for HSP90.</text>
</comment>
<dbReference type="GO" id="GO:0005634">
    <property type="term" value="C:nucleus"/>
    <property type="evidence" value="ECO:0007669"/>
    <property type="project" value="UniProtKB-SubCell"/>
</dbReference>
<evidence type="ECO:0000256" key="1">
    <source>
        <dbReference type="RuleBase" id="RU369032"/>
    </source>
</evidence>
<dbReference type="InterPro" id="IPR045250">
    <property type="entry name" value="p23-like"/>
</dbReference>
<protein>
    <recommendedName>
        <fullName evidence="1">Co-chaperone protein p23</fullName>
    </recommendedName>
</protein>
<keyword evidence="2" id="KW-0812">Transmembrane</keyword>
<dbReference type="Gene3D" id="2.60.40.790">
    <property type="match status" value="1"/>
</dbReference>
<dbReference type="AlphaFoldDB" id="M1D2S6"/>
<dbReference type="Proteomes" id="UP000011115">
    <property type="component" value="Unassembled WGS sequence"/>
</dbReference>
<evidence type="ECO:0000256" key="2">
    <source>
        <dbReference type="SAM" id="Phobius"/>
    </source>
</evidence>
<proteinExistence type="inferred from homology"/>
<dbReference type="GO" id="GO:0051879">
    <property type="term" value="F:Hsp90 protein binding"/>
    <property type="evidence" value="ECO:0007669"/>
    <property type="project" value="UniProtKB-UniRule"/>
</dbReference>
<gene>
    <name evidence="3" type="primary">LOC102603559</name>
</gene>
<keyword evidence="1" id="KW-0963">Cytoplasm</keyword>